<keyword evidence="3 7" id="KW-0547">Nucleotide-binding</keyword>
<dbReference type="PROSITE" id="PS50975">
    <property type="entry name" value="ATP_GRASP"/>
    <property type="match status" value="1"/>
</dbReference>
<dbReference type="InterPro" id="IPR050856">
    <property type="entry name" value="Biotin_carboxylase_complex"/>
</dbReference>
<dbReference type="PROSITE" id="PS50968">
    <property type="entry name" value="BIOTINYL_LIPOYL"/>
    <property type="match status" value="1"/>
</dbReference>
<dbReference type="Proteomes" id="UP001348817">
    <property type="component" value="Chromosome"/>
</dbReference>
<dbReference type="GO" id="GO:0016874">
    <property type="term" value="F:ligase activity"/>
    <property type="evidence" value="ECO:0007669"/>
    <property type="project" value="UniProtKB-KW"/>
</dbReference>
<proteinExistence type="predicted"/>
<dbReference type="PANTHER" id="PTHR18866:SF127">
    <property type="match status" value="1"/>
</dbReference>
<dbReference type="InterPro" id="IPR011761">
    <property type="entry name" value="ATP-grasp"/>
</dbReference>
<feature type="domain" description="Lipoyl-binding" evidence="8">
    <location>
        <begin position="582"/>
        <end position="658"/>
    </location>
</feature>
<dbReference type="Pfam" id="PF02785">
    <property type="entry name" value="Biotin_carb_C"/>
    <property type="match status" value="1"/>
</dbReference>
<dbReference type="InterPro" id="IPR005479">
    <property type="entry name" value="CPAse_ATP-bd"/>
</dbReference>
<dbReference type="PROSITE" id="PS50979">
    <property type="entry name" value="BC"/>
    <property type="match status" value="1"/>
</dbReference>
<dbReference type="FunFam" id="3.30.1490.20:FF:000003">
    <property type="entry name" value="acetyl-CoA carboxylase isoform X1"/>
    <property type="match status" value="1"/>
</dbReference>
<evidence type="ECO:0000256" key="7">
    <source>
        <dbReference type="PROSITE-ProRule" id="PRU00409"/>
    </source>
</evidence>
<evidence type="ECO:0000313" key="12">
    <source>
        <dbReference type="Proteomes" id="UP001348817"/>
    </source>
</evidence>
<evidence type="ECO:0000256" key="1">
    <source>
        <dbReference type="ARBA" id="ARBA00001953"/>
    </source>
</evidence>
<evidence type="ECO:0000259" key="8">
    <source>
        <dbReference type="PROSITE" id="PS50968"/>
    </source>
</evidence>
<dbReference type="SUPFAM" id="SSF51246">
    <property type="entry name" value="Rudiment single hybrid motif"/>
    <property type="match status" value="1"/>
</dbReference>
<dbReference type="EMBL" id="AP025314">
    <property type="protein sequence ID" value="BDD10549.1"/>
    <property type="molecule type" value="Genomic_DNA"/>
</dbReference>
<dbReference type="CDD" id="cd06850">
    <property type="entry name" value="biotinyl_domain"/>
    <property type="match status" value="1"/>
</dbReference>
<evidence type="ECO:0000256" key="5">
    <source>
        <dbReference type="ARBA" id="ARBA00022946"/>
    </source>
</evidence>
<dbReference type="InterPro" id="IPR011054">
    <property type="entry name" value="Rudment_hybrid_motif"/>
</dbReference>
<dbReference type="SMART" id="SM00878">
    <property type="entry name" value="Biotin_carb_C"/>
    <property type="match status" value="1"/>
</dbReference>
<evidence type="ECO:0000259" key="9">
    <source>
        <dbReference type="PROSITE" id="PS50975"/>
    </source>
</evidence>
<evidence type="ECO:0000313" key="11">
    <source>
        <dbReference type="EMBL" id="BDD10549.1"/>
    </source>
</evidence>
<name>A0AAU9D7M6_9BACT</name>
<dbReference type="FunFam" id="3.30.470.20:FF:000028">
    <property type="entry name" value="Methylcrotonoyl-CoA carboxylase subunit alpha, mitochondrial"/>
    <property type="match status" value="1"/>
</dbReference>
<dbReference type="Pfam" id="PF00364">
    <property type="entry name" value="Biotin_lipoyl"/>
    <property type="match status" value="1"/>
</dbReference>
<dbReference type="PROSITE" id="PS00866">
    <property type="entry name" value="CPSASE_1"/>
    <property type="match status" value="1"/>
</dbReference>
<dbReference type="FunFam" id="2.40.50.100:FF:000003">
    <property type="entry name" value="Acetyl-CoA carboxylase biotin carboxyl carrier protein"/>
    <property type="match status" value="1"/>
</dbReference>
<dbReference type="InterPro" id="IPR005482">
    <property type="entry name" value="Biotin_COase_C"/>
</dbReference>
<dbReference type="InterPro" id="IPR000089">
    <property type="entry name" value="Biotin_lipoyl"/>
</dbReference>
<dbReference type="Gene3D" id="3.30.470.20">
    <property type="entry name" value="ATP-grasp fold, B domain"/>
    <property type="match status" value="1"/>
</dbReference>
<dbReference type="InterPro" id="IPR011053">
    <property type="entry name" value="Single_hybrid_motif"/>
</dbReference>
<keyword evidence="12" id="KW-1185">Reference proteome</keyword>
<gene>
    <name evidence="11" type="ORF">FUAX_29810</name>
</gene>
<feature type="domain" description="ATP-grasp" evidence="9">
    <location>
        <begin position="120"/>
        <end position="319"/>
    </location>
</feature>
<accession>A0AAU9D7M6</accession>
<dbReference type="KEGG" id="fax:FUAX_29810"/>
<dbReference type="AlphaFoldDB" id="A0AAU9D7M6"/>
<evidence type="ECO:0000256" key="2">
    <source>
        <dbReference type="ARBA" id="ARBA00022598"/>
    </source>
</evidence>
<feature type="domain" description="Biotin carboxylation" evidence="10">
    <location>
        <begin position="1"/>
        <end position="448"/>
    </location>
</feature>
<evidence type="ECO:0000259" key="10">
    <source>
        <dbReference type="PROSITE" id="PS50979"/>
    </source>
</evidence>
<evidence type="ECO:0000256" key="4">
    <source>
        <dbReference type="ARBA" id="ARBA00022840"/>
    </source>
</evidence>
<dbReference type="PANTHER" id="PTHR18866">
    <property type="entry name" value="CARBOXYLASE:PYRUVATE/ACETYL-COA/PROPIONYL-COA CARBOXYLASE"/>
    <property type="match status" value="1"/>
</dbReference>
<organism evidence="11 12">
    <name type="scientific">Fulvitalea axinellae</name>
    <dbReference type="NCBI Taxonomy" id="1182444"/>
    <lineage>
        <taxon>Bacteria</taxon>
        <taxon>Pseudomonadati</taxon>
        <taxon>Bacteroidota</taxon>
        <taxon>Cytophagia</taxon>
        <taxon>Cytophagales</taxon>
        <taxon>Persicobacteraceae</taxon>
        <taxon>Fulvitalea</taxon>
    </lineage>
</organism>
<dbReference type="InterPro" id="IPR011764">
    <property type="entry name" value="Biotin_carboxylation_dom"/>
</dbReference>
<keyword evidence="4 7" id="KW-0067">ATP-binding</keyword>
<dbReference type="InterPro" id="IPR048429">
    <property type="entry name" value="MCC_alpha_BT"/>
</dbReference>
<dbReference type="GO" id="GO:0005524">
    <property type="term" value="F:ATP binding"/>
    <property type="evidence" value="ECO:0007669"/>
    <property type="project" value="UniProtKB-UniRule"/>
</dbReference>
<keyword evidence="2" id="KW-0436">Ligase</keyword>
<dbReference type="InterPro" id="IPR005481">
    <property type="entry name" value="BC-like_N"/>
</dbReference>
<dbReference type="GO" id="GO:0046872">
    <property type="term" value="F:metal ion binding"/>
    <property type="evidence" value="ECO:0007669"/>
    <property type="project" value="InterPro"/>
</dbReference>
<dbReference type="Pfam" id="PF02786">
    <property type="entry name" value="CPSase_L_D2"/>
    <property type="match status" value="1"/>
</dbReference>
<dbReference type="Gene3D" id="2.40.50.100">
    <property type="match status" value="1"/>
</dbReference>
<evidence type="ECO:0000256" key="3">
    <source>
        <dbReference type="ARBA" id="ARBA00022741"/>
    </source>
</evidence>
<dbReference type="RefSeq" id="WP_338392095.1">
    <property type="nucleotide sequence ID" value="NZ_AP025314.1"/>
</dbReference>
<dbReference type="PROSITE" id="PS00867">
    <property type="entry name" value="CPSASE_2"/>
    <property type="match status" value="1"/>
</dbReference>
<comment type="cofactor">
    <cofactor evidence="1">
        <name>biotin</name>
        <dbReference type="ChEBI" id="CHEBI:57586"/>
    </cofactor>
</comment>
<sequence>MIKKILIANRGEIASRIIRTCRRLGIATVAVYSDADACSPFVEEADEAVALRGLSPAETYLDTGKILEAAKSTGADAVHPGYGFLSENAGFATACGKEGLIFIGPEPDVIEGMGDKKKAKLLAKKGGVPVVPGYEGEDQSLERFVEESVKIGFPVLLKATAGGGGKGMRIVRKPEDLESAFDSAKREALAAFANDTLILEKYFDSSRHIEVQVFGDTHGNRVHLFERECSIQRRYQKVVEESPSPMFDDRPELREGICSAALAMAETLSYTNAGTVEFIVDDAGGFYFLEVNTRLQVEHPVTEFVTGTDLVEWQIKVAEGEKLPLEQKDIQQKGHALELRLYAEDPTSGYLPQSGLLEVFEPFVGENVRWDTGFRSGSEISVYYDPMLAKMTTYGADRESAIRKALKALASTALFGPPTNKDFLGRVIDHPDFRSGDLHTKFLDERPELAKGTEPSSDRLEISACVATLFFWKKRNSKRTKFVSVPAGWRNNSYSPKTELFRFAERDLDVNYDLAGEIFEMRIGESGFKIELIGSKDGELTLAVDGFRRTFRLHSGVKEDVFVAWPDGETVRLHCRHRLPLPDEDSASKGEYFSPMPGEVVKVLVKSGDKVKSGDGLLILSSMKMENTISAHGDGVVEEVFVKENTLVEGEKLLLKMEEE</sequence>
<reference evidence="11 12" key="1">
    <citation type="submission" date="2021-12" db="EMBL/GenBank/DDBJ databases">
        <title>Genome sequencing of bacteria with rrn-lacking chromosome and rrn-plasmid.</title>
        <authorList>
            <person name="Anda M."/>
            <person name="Iwasaki W."/>
        </authorList>
    </citation>
    <scope>NUCLEOTIDE SEQUENCE [LARGE SCALE GENOMIC DNA]</scope>
    <source>
        <strain evidence="11 12">DSM 100852</strain>
    </source>
</reference>
<dbReference type="SUPFAM" id="SSF52440">
    <property type="entry name" value="PreATP-grasp domain"/>
    <property type="match status" value="1"/>
</dbReference>
<keyword evidence="5" id="KW-0809">Transit peptide</keyword>
<dbReference type="Pfam" id="PF21139">
    <property type="entry name" value="BT_MCC_alpha"/>
    <property type="match status" value="1"/>
</dbReference>
<protein>
    <submittedName>
        <fullName evidence="11">Acetyl/propionyl-CoA carboxylase subunit alpha</fullName>
    </submittedName>
</protein>
<evidence type="ECO:0000256" key="6">
    <source>
        <dbReference type="ARBA" id="ARBA00023267"/>
    </source>
</evidence>
<dbReference type="SUPFAM" id="SSF51230">
    <property type="entry name" value="Single hybrid motif"/>
    <property type="match status" value="1"/>
</dbReference>
<dbReference type="InterPro" id="IPR016185">
    <property type="entry name" value="PreATP-grasp_dom_sf"/>
</dbReference>
<dbReference type="Pfam" id="PF00289">
    <property type="entry name" value="Biotin_carb_N"/>
    <property type="match status" value="1"/>
</dbReference>
<keyword evidence="6" id="KW-0092">Biotin</keyword>
<dbReference type="SUPFAM" id="SSF56059">
    <property type="entry name" value="Glutathione synthetase ATP-binding domain-like"/>
    <property type="match status" value="1"/>
</dbReference>